<dbReference type="PANTHER" id="PTHR19134:SF562">
    <property type="entry name" value="PROTEIN-TYROSINE-PHOSPHATASE"/>
    <property type="match status" value="1"/>
</dbReference>
<name>K1PN12_MAGGI</name>
<protein>
    <recommendedName>
        <fullName evidence="2">protein-tyrosine-phosphatase</fullName>
        <ecNumber evidence="2">3.1.3.48</ecNumber>
    </recommendedName>
</protein>
<feature type="domain" description="Tyrosine specific protein phosphatases" evidence="7">
    <location>
        <begin position="500"/>
        <end position="574"/>
    </location>
</feature>
<dbReference type="FunFam" id="3.90.190.10:FF:000102">
    <property type="entry name" value="Receptor-type tyrosine-protein phosphatase"/>
    <property type="match status" value="1"/>
</dbReference>
<dbReference type="PANTHER" id="PTHR19134">
    <property type="entry name" value="RECEPTOR-TYPE TYROSINE-PROTEIN PHOSPHATASE"/>
    <property type="match status" value="1"/>
</dbReference>
<dbReference type="InterPro" id="IPR050348">
    <property type="entry name" value="Protein-Tyr_Phosphatase"/>
</dbReference>
<dbReference type="EMBL" id="JH817481">
    <property type="protein sequence ID" value="EKC25397.1"/>
    <property type="molecule type" value="Genomic_DNA"/>
</dbReference>
<evidence type="ECO:0000256" key="4">
    <source>
        <dbReference type="ARBA" id="ARBA00022912"/>
    </source>
</evidence>
<dbReference type="CDD" id="cd00047">
    <property type="entry name" value="PTPc"/>
    <property type="match status" value="1"/>
</dbReference>
<evidence type="ECO:0000256" key="1">
    <source>
        <dbReference type="ARBA" id="ARBA00009580"/>
    </source>
</evidence>
<dbReference type="AlphaFoldDB" id="K1PN12"/>
<dbReference type="PROSITE" id="PS50055">
    <property type="entry name" value="TYR_PHOSPHATASE_PTP"/>
    <property type="match status" value="2"/>
</dbReference>
<dbReference type="InterPro" id="IPR016130">
    <property type="entry name" value="Tyr_Pase_AS"/>
</dbReference>
<dbReference type="HOGENOM" id="CLU_001645_8_3_1"/>
<dbReference type="InterPro" id="IPR029021">
    <property type="entry name" value="Prot-tyrosine_phosphatase-like"/>
</dbReference>
<dbReference type="GO" id="GO:0004725">
    <property type="term" value="F:protein tyrosine phosphatase activity"/>
    <property type="evidence" value="ECO:0007669"/>
    <property type="project" value="UniProtKB-EC"/>
</dbReference>
<feature type="domain" description="Tyrosine-protein phosphatase" evidence="6">
    <location>
        <begin position="329"/>
        <end position="583"/>
    </location>
</feature>
<dbReference type="InterPro" id="IPR000387">
    <property type="entry name" value="Tyr_Pase_dom"/>
</dbReference>
<feature type="domain" description="Tyrosine specific protein phosphatases" evidence="7">
    <location>
        <begin position="743"/>
        <end position="818"/>
    </location>
</feature>
<comment type="catalytic activity">
    <reaction evidence="5">
        <text>O-phospho-L-tyrosyl-[protein] + H2O = L-tyrosyl-[protein] + phosphate</text>
        <dbReference type="Rhea" id="RHEA:10684"/>
        <dbReference type="Rhea" id="RHEA-COMP:10136"/>
        <dbReference type="Rhea" id="RHEA-COMP:20101"/>
        <dbReference type="ChEBI" id="CHEBI:15377"/>
        <dbReference type="ChEBI" id="CHEBI:43474"/>
        <dbReference type="ChEBI" id="CHEBI:46858"/>
        <dbReference type="ChEBI" id="CHEBI:61978"/>
        <dbReference type="EC" id="3.1.3.48"/>
    </reaction>
</comment>
<dbReference type="SMART" id="SM00181">
    <property type="entry name" value="EGF"/>
    <property type="match status" value="4"/>
</dbReference>
<keyword evidence="8" id="KW-0675">Receptor</keyword>
<accession>K1PN12</accession>
<evidence type="ECO:0000256" key="5">
    <source>
        <dbReference type="ARBA" id="ARBA00051722"/>
    </source>
</evidence>
<dbReference type="PROSITE" id="PS50056">
    <property type="entry name" value="TYR_PHOSPHATASE_2"/>
    <property type="match status" value="2"/>
</dbReference>
<dbReference type="PRINTS" id="PR00700">
    <property type="entry name" value="PRTYPHPHTASE"/>
</dbReference>
<evidence type="ECO:0000256" key="2">
    <source>
        <dbReference type="ARBA" id="ARBA00013064"/>
    </source>
</evidence>
<keyword evidence="4" id="KW-0904">Protein phosphatase</keyword>
<comment type="similarity">
    <text evidence="1">Belongs to the protein-tyrosine phosphatase family.</text>
</comment>
<organism evidence="8">
    <name type="scientific">Magallana gigas</name>
    <name type="common">Pacific oyster</name>
    <name type="synonym">Crassostrea gigas</name>
    <dbReference type="NCBI Taxonomy" id="29159"/>
    <lineage>
        <taxon>Eukaryota</taxon>
        <taxon>Metazoa</taxon>
        <taxon>Spiralia</taxon>
        <taxon>Lophotrochozoa</taxon>
        <taxon>Mollusca</taxon>
        <taxon>Bivalvia</taxon>
        <taxon>Autobranchia</taxon>
        <taxon>Pteriomorphia</taxon>
        <taxon>Ostreida</taxon>
        <taxon>Ostreoidea</taxon>
        <taxon>Ostreidae</taxon>
        <taxon>Magallana</taxon>
    </lineage>
</organism>
<evidence type="ECO:0000256" key="3">
    <source>
        <dbReference type="ARBA" id="ARBA00022801"/>
    </source>
</evidence>
<dbReference type="Pfam" id="PF00102">
    <property type="entry name" value="Y_phosphatase"/>
    <property type="match status" value="3"/>
</dbReference>
<dbReference type="Gene3D" id="3.90.190.10">
    <property type="entry name" value="Protein tyrosine phosphatase superfamily"/>
    <property type="match status" value="3"/>
</dbReference>
<dbReference type="SMART" id="SM00404">
    <property type="entry name" value="PTPc_motif"/>
    <property type="match status" value="2"/>
</dbReference>
<keyword evidence="3" id="KW-0378">Hydrolase</keyword>
<feature type="domain" description="Tyrosine-protein phosphatase" evidence="6">
    <location>
        <begin position="612"/>
        <end position="827"/>
    </location>
</feature>
<dbReference type="InterPro" id="IPR000742">
    <property type="entry name" value="EGF"/>
</dbReference>
<reference evidence="8" key="1">
    <citation type="journal article" date="2012" name="Nature">
        <title>The oyster genome reveals stress adaptation and complexity of shell formation.</title>
        <authorList>
            <person name="Zhang G."/>
            <person name="Fang X."/>
            <person name="Guo X."/>
            <person name="Li L."/>
            <person name="Luo R."/>
            <person name="Xu F."/>
            <person name="Yang P."/>
            <person name="Zhang L."/>
            <person name="Wang X."/>
            <person name="Qi H."/>
            <person name="Xiong Z."/>
            <person name="Que H."/>
            <person name="Xie Y."/>
            <person name="Holland P.W."/>
            <person name="Paps J."/>
            <person name="Zhu Y."/>
            <person name="Wu F."/>
            <person name="Chen Y."/>
            <person name="Wang J."/>
            <person name="Peng C."/>
            <person name="Meng J."/>
            <person name="Yang L."/>
            <person name="Liu J."/>
            <person name="Wen B."/>
            <person name="Zhang N."/>
            <person name="Huang Z."/>
            <person name="Zhu Q."/>
            <person name="Feng Y."/>
            <person name="Mount A."/>
            <person name="Hedgecock D."/>
            <person name="Xu Z."/>
            <person name="Liu Y."/>
            <person name="Domazet-Loso T."/>
            <person name="Du Y."/>
            <person name="Sun X."/>
            <person name="Zhang S."/>
            <person name="Liu B."/>
            <person name="Cheng P."/>
            <person name="Jiang X."/>
            <person name="Li J."/>
            <person name="Fan D."/>
            <person name="Wang W."/>
            <person name="Fu W."/>
            <person name="Wang T."/>
            <person name="Wang B."/>
            <person name="Zhang J."/>
            <person name="Peng Z."/>
            <person name="Li Y."/>
            <person name="Li N."/>
            <person name="Wang J."/>
            <person name="Chen M."/>
            <person name="He Y."/>
            <person name="Tan F."/>
            <person name="Song X."/>
            <person name="Zheng Q."/>
            <person name="Huang R."/>
            <person name="Yang H."/>
            <person name="Du X."/>
            <person name="Chen L."/>
            <person name="Yang M."/>
            <person name="Gaffney P.M."/>
            <person name="Wang S."/>
            <person name="Luo L."/>
            <person name="She Z."/>
            <person name="Ming Y."/>
            <person name="Huang W."/>
            <person name="Zhang S."/>
            <person name="Huang B."/>
            <person name="Zhang Y."/>
            <person name="Qu T."/>
            <person name="Ni P."/>
            <person name="Miao G."/>
            <person name="Wang J."/>
            <person name="Wang Q."/>
            <person name="Steinberg C.E."/>
            <person name="Wang H."/>
            <person name="Li N."/>
            <person name="Qian L."/>
            <person name="Zhang G."/>
            <person name="Li Y."/>
            <person name="Yang H."/>
            <person name="Liu X."/>
            <person name="Wang J."/>
            <person name="Yin Y."/>
            <person name="Wang J."/>
        </authorList>
    </citation>
    <scope>NUCLEOTIDE SEQUENCE [LARGE SCALE GENOMIC DNA]</scope>
    <source>
        <strain evidence="8">05x7-T-G4-1.051#20</strain>
    </source>
</reference>
<dbReference type="PROSITE" id="PS00383">
    <property type="entry name" value="TYR_PHOSPHATASE_1"/>
    <property type="match status" value="1"/>
</dbReference>
<dbReference type="InterPro" id="IPR000242">
    <property type="entry name" value="PTP_cat"/>
</dbReference>
<sequence>MLFLQGCKDTHYGANCSQRCSDNCLGHICNNDTGYCTNGCKIGFYGNMCNGRCTTCPAACNRSSGICLGDCPEGQYGDACDRTCNQGCKNGCMKDTGICKACNNGMYGDVCTDECSRCQAQCDKNTGECIGDCPVGWFGVFCNKECSQRCADRCSKDNGICNSCVVKNFGINCDKNCSDGCATDCDRNNGSCSCSPNWQGETCSEVKKRSASQTEFPVTEVGAGVGAFLIIVIVVIIAVVVLIRTRKSKESKYASSVLFHKSATDLDENKGYTNLGGITVAIEDPDEEPQIEKPEECVYYNNLSVAKDIPVSDLLNIITTKQAKENEGFQKEFKSLPYGERFPCEVAKSAGNIPKNRFKTTFPYDHSRVVLESSKEFNSDYINANYIENMDGKREFIASQGPRVNTVVDHWRMIWQEHVNYIVMLTNLIEGPKVKCHQYWPEAGKEMDVDPFSLTLLEEKVYAYFVVRKMAVRKKKVTGSRTVVQFHYTHWPDHGTPDPLNLVDFLRQFRHKIKPSHHPILVHCSAGIGRTGTFIALDVLSRYGKVKGKINIIEYVKAMRKDRMTMIQNVDQYVFLYHALYEFFRRSGQFVRKEDFLSEFANLNKAETKKQLSDEFNELTSLKPKYEAKDYKSGKKHQKLNASKSVLPVEKYLVYLTSHIAGRDTYYNAINVSSFAQAEELISAQFPVAGAAIDLVRLLIDEDCSFLVSLNPMSEVKEDDILGVEILECMSWSSSQTVPADKSILINFIKQFCLDRRSHPDGRVAVLSKDGAVGCGVFCAVYNAVQQIQQDAEVDMFTIVRQLQVRRPEMISTVEEYELCYDAVHQFLASDSVYANT</sequence>
<gene>
    <name evidence="8" type="ORF">CGI_10007464</name>
</gene>
<evidence type="ECO:0000313" key="8">
    <source>
        <dbReference type="EMBL" id="EKC25397.1"/>
    </source>
</evidence>
<dbReference type="InterPro" id="IPR003595">
    <property type="entry name" value="Tyr_Pase_cat"/>
</dbReference>
<evidence type="ECO:0000259" key="6">
    <source>
        <dbReference type="PROSITE" id="PS50055"/>
    </source>
</evidence>
<dbReference type="SUPFAM" id="SSF52799">
    <property type="entry name" value="(Phosphotyrosine protein) phosphatases II"/>
    <property type="match status" value="2"/>
</dbReference>
<proteinExistence type="inferred from homology"/>
<dbReference type="EC" id="3.1.3.48" evidence="2"/>
<evidence type="ECO:0000259" key="7">
    <source>
        <dbReference type="PROSITE" id="PS50056"/>
    </source>
</evidence>
<dbReference type="SMART" id="SM00194">
    <property type="entry name" value="PTPc"/>
    <property type="match status" value="2"/>
</dbReference>
<dbReference type="InParanoid" id="K1PN12"/>